<reference evidence="1" key="2">
    <citation type="submission" date="2020-11" db="EMBL/GenBank/DDBJ databases">
        <authorList>
            <person name="McCartney M.A."/>
            <person name="Auch B."/>
            <person name="Kono T."/>
            <person name="Mallez S."/>
            <person name="Becker A."/>
            <person name="Gohl D.M."/>
            <person name="Silverstein K.A.T."/>
            <person name="Koren S."/>
            <person name="Bechman K.B."/>
            <person name="Herman A."/>
            <person name="Abrahante J.E."/>
            <person name="Garbe J."/>
        </authorList>
    </citation>
    <scope>NUCLEOTIDE SEQUENCE</scope>
    <source>
        <strain evidence="1">Duluth1</strain>
        <tissue evidence="1">Whole animal</tissue>
    </source>
</reference>
<evidence type="ECO:0000313" key="1">
    <source>
        <dbReference type="EMBL" id="KAH3786724.1"/>
    </source>
</evidence>
<sequence>MFHSTRGMWLSTDRMLLLLRSAIFLNNRECRVSYKLQDLGGSWKTLSEGAFVMFLRVAVCPVPIEPPRLPAVSQSVHR</sequence>
<protein>
    <submittedName>
        <fullName evidence="1">Uncharacterized protein</fullName>
    </submittedName>
</protein>
<dbReference type="AlphaFoldDB" id="A0A9D4IVT3"/>
<name>A0A9D4IVT3_DREPO</name>
<accession>A0A9D4IVT3</accession>
<comment type="caution">
    <text evidence="1">The sequence shown here is derived from an EMBL/GenBank/DDBJ whole genome shotgun (WGS) entry which is preliminary data.</text>
</comment>
<dbReference type="EMBL" id="JAIWYP010000008">
    <property type="protein sequence ID" value="KAH3786724.1"/>
    <property type="molecule type" value="Genomic_DNA"/>
</dbReference>
<evidence type="ECO:0000313" key="2">
    <source>
        <dbReference type="Proteomes" id="UP000828390"/>
    </source>
</evidence>
<organism evidence="1 2">
    <name type="scientific">Dreissena polymorpha</name>
    <name type="common">Zebra mussel</name>
    <name type="synonym">Mytilus polymorpha</name>
    <dbReference type="NCBI Taxonomy" id="45954"/>
    <lineage>
        <taxon>Eukaryota</taxon>
        <taxon>Metazoa</taxon>
        <taxon>Spiralia</taxon>
        <taxon>Lophotrochozoa</taxon>
        <taxon>Mollusca</taxon>
        <taxon>Bivalvia</taxon>
        <taxon>Autobranchia</taxon>
        <taxon>Heteroconchia</taxon>
        <taxon>Euheterodonta</taxon>
        <taxon>Imparidentia</taxon>
        <taxon>Neoheterodontei</taxon>
        <taxon>Myida</taxon>
        <taxon>Dreissenoidea</taxon>
        <taxon>Dreissenidae</taxon>
        <taxon>Dreissena</taxon>
    </lineage>
</organism>
<keyword evidence="2" id="KW-1185">Reference proteome</keyword>
<proteinExistence type="predicted"/>
<dbReference type="Proteomes" id="UP000828390">
    <property type="component" value="Unassembled WGS sequence"/>
</dbReference>
<reference evidence="1" key="1">
    <citation type="journal article" date="2019" name="bioRxiv">
        <title>The Genome of the Zebra Mussel, Dreissena polymorpha: A Resource for Invasive Species Research.</title>
        <authorList>
            <person name="McCartney M.A."/>
            <person name="Auch B."/>
            <person name="Kono T."/>
            <person name="Mallez S."/>
            <person name="Zhang Y."/>
            <person name="Obille A."/>
            <person name="Becker A."/>
            <person name="Abrahante J.E."/>
            <person name="Garbe J."/>
            <person name="Badalamenti J.P."/>
            <person name="Herman A."/>
            <person name="Mangelson H."/>
            <person name="Liachko I."/>
            <person name="Sullivan S."/>
            <person name="Sone E.D."/>
            <person name="Koren S."/>
            <person name="Silverstein K.A.T."/>
            <person name="Beckman K.B."/>
            <person name="Gohl D.M."/>
        </authorList>
    </citation>
    <scope>NUCLEOTIDE SEQUENCE</scope>
    <source>
        <strain evidence="1">Duluth1</strain>
        <tissue evidence="1">Whole animal</tissue>
    </source>
</reference>
<gene>
    <name evidence="1" type="ORF">DPMN_164833</name>
</gene>